<dbReference type="EMBL" id="CP007509">
    <property type="protein sequence ID" value="AHY43572.1"/>
    <property type="molecule type" value="Genomic_DNA"/>
</dbReference>
<dbReference type="PATRIC" id="fig|316.97.peg.2850"/>
<proteinExistence type="predicted"/>
<dbReference type="AlphaFoldDB" id="A0A023WTR8"/>
<organism evidence="1 2">
    <name type="scientific">Stutzerimonas stutzeri</name>
    <name type="common">Pseudomonas stutzeri</name>
    <dbReference type="NCBI Taxonomy" id="316"/>
    <lineage>
        <taxon>Bacteria</taxon>
        <taxon>Pseudomonadati</taxon>
        <taxon>Pseudomonadota</taxon>
        <taxon>Gammaproteobacteria</taxon>
        <taxon>Pseudomonadales</taxon>
        <taxon>Pseudomonadaceae</taxon>
        <taxon>Stutzerimonas</taxon>
    </lineage>
</organism>
<protein>
    <submittedName>
        <fullName evidence="1">Ribosomal subunit interface protein</fullName>
    </submittedName>
</protein>
<accession>A0A023WTR8</accession>
<evidence type="ECO:0000313" key="2">
    <source>
        <dbReference type="Proteomes" id="UP000025238"/>
    </source>
</evidence>
<name>A0A023WTR8_STUST</name>
<dbReference type="Proteomes" id="UP000025238">
    <property type="component" value="Chromosome"/>
</dbReference>
<dbReference type="Pfam" id="PF02482">
    <property type="entry name" value="Ribosomal_S30AE"/>
    <property type="match status" value="1"/>
</dbReference>
<evidence type="ECO:0000313" key="1">
    <source>
        <dbReference type="EMBL" id="AHY43572.1"/>
    </source>
</evidence>
<dbReference type="Gene3D" id="3.30.160.100">
    <property type="entry name" value="Ribosome hibernation promotion factor-like"/>
    <property type="match status" value="1"/>
</dbReference>
<dbReference type="KEGG" id="pstu:UIB01_14250"/>
<dbReference type="OrthoDB" id="121633at2"/>
<dbReference type="InterPro" id="IPR036567">
    <property type="entry name" value="RHF-like"/>
</dbReference>
<dbReference type="InterPro" id="IPR003489">
    <property type="entry name" value="RHF/RaiA"/>
</dbReference>
<dbReference type="SUPFAM" id="SSF69754">
    <property type="entry name" value="Ribosome binding protein Y (YfiA homologue)"/>
    <property type="match status" value="1"/>
</dbReference>
<sequence>MQVLVNSNHSISVTSDLEDRIKATVETELERFDDHLTRVEVHLNDQNSNKSGPQDKRCQMEARVKGHDPISATHKAETLDLAINGAAEKLNHALGHALDKLNRH</sequence>
<reference evidence="1 2" key="1">
    <citation type="submission" date="2014-03" db="EMBL/GenBank/DDBJ databases">
        <title>Complete genome sequence of Pseudomonas stutzeri 19SMN4.</title>
        <authorList>
            <person name="Brunet-Galmes I."/>
            <person name="Nogales B."/>
            <person name="Busquets A."/>
            <person name="Pena A."/>
            <person name="Gomila M."/>
            <person name="Garcia-Valdes E."/>
            <person name="Lalucat J."/>
            <person name="Bennasar A."/>
            <person name="Bosch R."/>
        </authorList>
    </citation>
    <scope>NUCLEOTIDE SEQUENCE [LARGE SCALE GENOMIC DNA]</scope>
    <source>
        <strain evidence="1 2">19SMN4</strain>
    </source>
</reference>
<gene>
    <name evidence="1" type="ORF">UIB01_14250</name>
</gene>